<evidence type="ECO:0000256" key="5">
    <source>
        <dbReference type="ARBA" id="ARBA00022553"/>
    </source>
</evidence>
<dbReference type="FunFam" id="1.10.238.10:FF:000029">
    <property type="entry name" value="Signal transducer and transcription activator 6"/>
    <property type="match status" value="1"/>
</dbReference>
<dbReference type="GO" id="GO:0003677">
    <property type="term" value="F:DNA binding"/>
    <property type="evidence" value="ECO:0007669"/>
    <property type="project" value="UniProtKB-KW"/>
</dbReference>
<keyword evidence="14" id="KW-0175">Coiled coil</keyword>
<evidence type="ECO:0000256" key="12">
    <source>
        <dbReference type="PROSITE-ProRule" id="PRU00191"/>
    </source>
</evidence>
<dbReference type="InterPro" id="IPR036860">
    <property type="entry name" value="SH2_dom_sf"/>
</dbReference>
<dbReference type="GO" id="GO:0006357">
    <property type="term" value="P:regulation of transcription by RNA polymerase II"/>
    <property type="evidence" value="ECO:0007669"/>
    <property type="project" value="UniProtKB-ARBA"/>
</dbReference>
<feature type="coiled-coil region" evidence="14">
    <location>
        <begin position="139"/>
        <end position="166"/>
    </location>
</feature>
<feature type="coiled-coil region" evidence="14">
    <location>
        <begin position="295"/>
        <end position="329"/>
    </location>
</feature>
<evidence type="ECO:0000256" key="7">
    <source>
        <dbReference type="ARBA" id="ARBA00023015"/>
    </source>
</evidence>
<dbReference type="CDD" id="cd16849">
    <property type="entry name" value="STAT5_DBD"/>
    <property type="match status" value="1"/>
</dbReference>
<name>A0A7R9LFV3_9ACAR</name>
<dbReference type="Pfam" id="PF02864">
    <property type="entry name" value="STAT_bind"/>
    <property type="match status" value="1"/>
</dbReference>
<reference evidence="17" key="1">
    <citation type="submission" date="2020-11" db="EMBL/GenBank/DDBJ databases">
        <authorList>
            <person name="Tran Van P."/>
        </authorList>
    </citation>
    <scope>NUCLEOTIDE SEQUENCE</scope>
</reference>
<dbReference type="InterPro" id="IPR008967">
    <property type="entry name" value="p53-like_TF_DNA-bd_sf"/>
</dbReference>
<dbReference type="Pfam" id="PF02865">
    <property type="entry name" value="STAT_int"/>
    <property type="match status" value="1"/>
</dbReference>
<keyword evidence="6 12" id="KW-0727">SH2 domain</keyword>
<dbReference type="Pfam" id="PF01017">
    <property type="entry name" value="STAT_alpha"/>
    <property type="match status" value="2"/>
</dbReference>
<evidence type="ECO:0000256" key="1">
    <source>
        <dbReference type="ARBA" id="ARBA00004123"/>
    </source>
</evidence>
<dbReference type="Proteomes" id="UP000728032">
    <property type="component" value="Unassembled WGS sequence"/>
</dbReference>
<dbReference type="InterPro" id="IPR013799">
    <property type="entry name" value="STAT_TF_prot_interaction"/>
</dbReference>
<keyword evidence="4 13" id="KW-0963">Cytoplasm</keyword>
<dbReference type="Gene3D" id="1.20.1050.20">
    <property type="entry name" value="STAT transcription factor, all-alpha domain"/>
    <property type="match status" value="2"/>
</dbReference>
<dbReference type="Gene3D" id="1.10.532.10">
    <property type="entry name" value="STAT transcription factor, N-terminal domain"/>
    <property type="match status" value="1"/>
</dbReference>
<dbReference type="InterPro" id="IPR048988">
    <property type="entry name" value="STAT_linker"/>
</dbReference>
<feature type="domain" description="SH2" evidence="16">
    <location>
        <begin position="708"/>
        <end position="806"/>
    </location>
</feature>
<dbReference type="Gene3D" id="2.60.40.630">
    <property type="entry name" value="STAT transcription factor, DNA-binding domain"/>
    <property type="match status" value="1"/>
</dbReference>
<dbReference type="SUPFAM" id="SSF48092">
    <property type="entry name" value="Transcription factor STAT-4 N-domain"/>
    <property type="match status" value="1"/>
</dbReference>
<evidence type="ECO:0000256" key="8">
    <source>
        <dbReference type="ARBA" id="ARBA00023125"/>
    </source>
</evidence>
<dbReference type="GO" id="GO:0005829">
    <property type="term" value="C:cytosol"/>
    <property type="evidence" value="ECO:0007669"/>
    <property type="project" value="UniProtKB-ARBA"/>
</dbReference>
<dbReference type="SUPFAM" id="SSF47655">
    <property type="entry name" value="STAT"/>
    <property type="match status" value="2"/>
</dbReference>
<dbReference type="AlphaFoldDB" id="A0A7R9LFV3"/>
<dbReference type="InterPro" id="IPR036535">
    <property type="entry name" value="STAT_N_sf"/>
</dbReference>
<keyword evidence="10 13" id="KW-0804">Transcription</keyword>
<comment type="subcellular location">
    <subcellularLocation>
        <location evidence="2 13">Cytoplasm</location>
    </subcellularLocation>
    <subcellularLocation>
        <location evidence="1 13">Nucleus</location>
    </subcellularLocation>
</comment>
<dbReference type="InterPro" id="IPR013800">
    <property type="entry name" value="STAT_TF_alpha"/>
</dbReference>
<evidence type="ECO:0000256" key="13">
    <source>
        <dbReference type="RuleBase" id="RU046415"/>
    </source>
</evidence>
<dbReference type="EMBL" id="OC915506">
    <property type="protein sequence ID" value="CAD7640746.1"/>
    <property type="molecule type" value="Genomic_DNA"/>
</dbReference>
<dbReference type="InterPro" id="IPR000980">
    <property type="entry name" value="SH2"/>
</dbReference>
<evidence type="ECO:0000313" key="18">
    <source>
        <dbReference type="Proteomes" id="UP000728032"/>
    </source>
</evidence>
<dbReference type="SUPFAM" id="SSF49417">
    <property type="entry name" value="p53-like transcription factors"/>
    <property type="match status" value="1"/>
</dbReference>
<organism evidence="17">
    <name type="scientific">Oppiella nova</name>
    <dbReference type="NCBI Taxonomy" id="334625"/>
    <lineage>
        <taxon>Eukaryota</taxon>
        <taxon>Metazoa</taxon>
        <taxon>Ecdysozoa</taxon>
        <taxon>Arthropoda</taxon>
        <taxon>Chelicerata</taxon>
        <taxon>Arachnida</taxon>
        <taxon>Acari</taxon>
        <taxon>Acariformes</taxon>
        <taxon>Sarcoptiformes</taxon>
        <taxon>Oribatida</taxon>
        <taxon>Brachypylina</taxon>
        <taxon>Oppioidea</taxon>
        <taxon>Oppiidae</taxon>
        <taxon>Oppiella</taxon>
    </lineage>
</organism>
<dbReference type="GO" id="GO:0003700">
    <property type="term" value="F:DNA-binding transcription factor activity"/>
    <property type="evidence" value="ECO:0007669"/>
    <property type="project" value="InterPro"/>
</dbReference>
<evidence type="ECO:0000256" key="15">
    <source>
        <dbReference type="SAM" id="MobiDB-lite"/>
    </source>
</evidence>
<evidence type="ECO:0000256" key="10">
    <source>
        <dbReference type="ARBA" id="ARBA00023163"/>
    </source>
</evidence>
<dbReference type="Pfam" id="PF00017">
    <property type="entry name" value="SH2"/>
    <property type="match status" value="1"/>
</dbReference>
<dbReference type="Gene3D" id="1.10.238.10">
    <property type="entry name" value="EF-hand"/>
    <property type="match status" value="1"/>
</dbReference>
<keyword evidence="11 13" id="KW-0539">Nucleus</keyword>
<evidence type="ECO:0000256" key="2">
    <source>
        <dbReference type="ARBA" id="ARBA00004496"/>
    </source>
</evidence>
<dbReference type="PROSITE" id="PS50001">
    <property type="entry name" value="SH2"/>
    <property type="match status" value="1"/>
</dbReference>
<dbReference type="GO" id="GO:0005634">
    <property type="term" value="C:nucleus"/>
    <property type="evidence" value="ECO:0007669"/>
    <property type="project" value="UniProtKB-SubCell"/>
</dbReference>
<keyword evidence="8 13" id="KW-0238">DNA-binding</keyword>
<dbReference type="InterPro" id="IPR013801">
    <property type="entry name" value="STAT_TF_DNA-bd"/>
</dbReference>
<dbReference type="GO" id="GO:0007166">
    <property type="term" value="P:cell surface receptor signaling pathway"/>
    <property type="evidence" value="ECO:0007669"/>
    <property type="project" value="UniProtKB-ARBA"/>
</dbReference>
<protein>
    <recommendedName>
        <fullName evidence="13">Signal transducer and activator of transcription</fullName>
    </recommendedName>
</protein>
<dbReference type="InterPro" id="IPR001217">
    <property type="entry name" value="STAT"/>
</dbReference>
<dbReference type="EMBL" id="CAJPVJ010000681">
    <property type="protein sequence ID" value="CAG2163142.1"/>
    <property type="molecule type" value="Genomic_DNA"/>
</dbReference>
<evidence type="ECO:0000256" key="11">
    <source>
        <dbReference type="ARBA" id="ARBA00023242"/>
    </source>
</evidence>
<evidence type="ECO:0000259" key="16">
    <source>
        <dbReference type="PROSITE" id="PS50001"/>
    </source>
</evidence>
<evidence type="ECO:0000256" key="6">
    <source>
        <dbReference type="ARBA" id="ARBA00022999"/>
    </source>
</evidence>
<keyword evidence="18" id="KW-1185">Reference proteome</keyword>
<evidence type="ECO:0000256" key="9">
    <source>
        <dbReference type="ARBA" id="ARBA00023159"/>
    </source>
</evidence>
<dbReference type="CDD" id="cd16855">
    <property type="entry name" value="STAT5_CCD"/>
    <property type="match status" value="1"/>
</dbReference>
<proteinExistence type="inferred from homology"/>
<dbReference type="PANTHER" id="PTHR11801">
    <property type="entry name" value="SIGNAL TRANSDUCER AND ACTIVATOR OF TRANSCRIPTION"/>
    <property type="match status" value="1"/>
</dbReference>
<keyword evidence="7 13" id="KW-0805">Transcription regulation</keyword>
<dbReference type="SMART" id="SM00964">
    <property type="entry name" value="STAT_int"/>
    <property type="match status" value="1"/>
</dbReference>
<gene>
    <name evidence="17" type="ORF">ONB1V03_LOCUS2726</name>
</gene>
<dbReference type="FunFam" id="2.60.40.630:FF:000002">
    <property type="entry name" value="Signal transducer and activator of transcription"/>
    <property type="match status" value="1"/>
</dbReference>
<evidence type="ECO:0000256" key="4">
    <source>
        <dbReference type="ARBA" id="ARBA00022490"/>
    </source>
</evidence>
<evidence type="ECO:0000313" key="17">
    <source>
        <dbReference type="EMBL" id="CAD7640746.1"/>
    </source>
</evidence>
<dbReference type="InterPro" id="IPR012345">
    <property type="entry name" value="STAT_TF_DNA-bd_N"/>
</dbReference>
<feature type="region of interest" description="Disordered" evidence="15">
    <location>
        <begin position="840"/>
        <end position="864"/>
    </location>
</feature>
<dbReference type="InterPro" id="IPR046994">
    <property type="entry name" value="STAT5_CC"/>
</dbReference>
<dbReference type="CDD" id="cd09919">
    <property type="entry name" value="SH2_STAT_family"/>
    <property type="match status" value="1"/>
</dbReference>
<sequence>MSVWAQLQELPEEAQQQVHQTYGEQFPIEVRCALAQWIEEKPWKDLDADNPQHEAYASTLVSSLISEIEAKANSTENFVTKFKLTQSAQNFRLNYSHNPFILVRIVKHCLNTEAKVIQQSQNYLNISNHETKPLIRDPQQEITQQMEKLRKQTIETEEELRRMREDQEQFIIQFQENQKRQMTIQQLNCQQNQNIELINKWQKEKDSLDNALRLKASQLFQMRMALIQRHTDTFGALQSLQQRVLDEELINWKRAQQLCGNAVPFDNNFELRRMREEQEQFIIQFQENQKRQMTIQQLNCQQNQNIELINKLQKEKELLDNALRHKASQLFQMRMALIQRHTDTFGALQRHTDTFGALQSLQQRVLDEELINWKRAQQLCGNAVPFDNNLDQIQEWCEVLAEVIWANRQQMKRIADMCSQLPLGPNTSNGHTEQLQLLNKQITSLLSNLVTSTFIIEKQPPQVMKTNTRFTSTVRLLVGGKLNVNMTPPQVKVTIISESQANSMIKNDQVSSGEASGEILNNSGTMEYHSASRQLSVNFRNMQLRKIKRAEKKGTESVMDEKFSLLFQSKFNVGGGELVFQVWTLSLPVVVIVHGNQEPHAWATVTWDNAFAAPGRTPFVVPEKVPFSQVGEVLSQKYKGAIGRGLSEENLRFLAGKAFRNPNLQDWPNQLLSWSLFSKEPLPDRSFTFWEWFYAILKVTREHLRGLWNDGSVMGFVWRRQAEEMLSKRSSGTFLLRYSDSELGGVTVAWIAEGQEGNETYMLQPFTSRDFQIRGLADRINDLKHLTYLYPDIPKDQAFSKYYTPFNDSQPSSSNGYVKPVLVTFIPGWSGNSPFDSYPNTPQSVLHNPHSPSDGSLSYHDNPSIQSASNDCAMNAVGGMGGTVDDYTDLMSMDLVSDMDAPVDFSSINVSDLMSYSKSS</sequence>
<evidence type="ECO:0000256" key="3">
    <source>
        <dbReference type="ARBA" id="ARBA00005586"/>
    </source>
</evidence>
<dbReference type="InterPro" id="IPR015988">
    <property type="entry name" value="STAT_TF_CC"/>
</dbReference>
<keyword evidence="5 13" id="KW-0597">Phosphoprotein</keyword>
<dbReference type="InterPro" id="IPR035858">
    <property type="entry name" value="STAT5a/5b_DBD"/>
</dbReference>
<keyword evidence="9 13" id="KW-0010">Activator</keyword>
<comment type="similarity">
    <text evidence="3 13">Belongs to the transcription factor STAT family.</text>
</comment>
<dbReference type="OrthoDB" id="19300at2759"/>
<evidence type="ECO:0000256" key="14">
    <source>
        <dbReference type="SAM" id="Coils"/>
    </source>
</evidence>
<dbReference type="SUPFAM" id="SSF55550">
    <property type="entry name" value="SH2 domain"/>
    <property type="match status" value="1"/>
</dbReference>
<dbReference type="Gene3D" id="3.30.505.10">
    <property type="entry name" value="SH2 domain"/>
    <property type="match status" value="1"/>
</dbReference>
<accession>A0A7R9LFV3</accession>
<dbReference type="Pfam" id="PF21354">
    <property type="entry name" value="STAT_linker"/>
    <property type="match status" value="1"/>
</dbReference>